<dbReference type="InterPro" id="IPR016697">
    <property type="entry name" value="Aquaporin_11/12"/>
</dbReference>
<accession>A0A482VBW1</accession>
<evidence type="ECO:0000256" key="1">
    <source>
        <dbReference type="ARBA" id="ARBA00004141"/>
    </source>
</evidence>
<keyword evidence="6 8" id="KW-1133">Transmembrane helix</keyword>
<keyword evidence="3" id="KW-0813">Transport</keyword>
<dbReference type="EMBL" id="QDEB01116201">
    <property type="protein sequence ID" value="RZB40756.1"/>
    <property type="molecule type" value="Genomic_DNA"/>
</dbReference>
<dbReference type="AlphaFoldDB" id="A0A482VBW1"/>
<keyword evidence="7 8" id="KW-0472">Membrane</keyword>
<dbReference type="InterPro" id="IPR051883">
    <property type="entry name" value="AQP11/12_channel"/>
</dbReference>
<evidence type="ECO:0000256" key="6">
    <source>
        <dbReference type="ARBA" id="ARBA00022989"/>
    </source>
</evidence>
<evidence type="ECO:0000313" key="9">
    <source>
        <dbReference type="EMBL" id="RZB40756.1"/>
    </source>
</evidence>
<dbReference type="InterPro" id="IPR023271">
    <property type="entry name" value="Aquaporin-like"/>
</dbReference>
<dbReference type="Gene3D" id="1.20.1080.10">
    <property type="entry name" value="Glycerol uptake facilitator protein"/>
    <property type="match status" value="1"/>
</dbReference>
<dbReference type="FunFam" id="1.20.1080.10:FF:000018">
    <property type="entry name" value="Aquaporin"/>
    <property type="match status" value="1"/>
</dbReference>
<feature type="transmembrane region" description="Helical" evidence="8">
    <location>
        <begin position="27"/>
        <end position="47"/>
    </location>
</feature>
<dbReference type="GO" id="GO:0016020">
    <property type="term" value="C:membrane"/>
    <property type="evidence" value="ECO:0007669"/>
    <property type="project" value="UniProtKB-SubCell"/>
</dbReference>
<evidence type="ECO:0000256" key="7">
    <source>
        <dbReference type="ARBA" id="ARBA00023136"/>
    </source>
</evidence>
<dbReference type="InterPro" id="IPR000425">
    <property type="entry name" value="MIP"/>
</dbReference>
<evidence type="ECO:0000313" key="10">
    <source>
        <dbReference type="Proteomes" id="UP000292052"/>
    </source>
</evidence>
<dbReference type="STRING" id="1661398.A0A482VBW1"/>
<dbReference type="GO" id="GO:0005737">
    <property type="term" value="C:cytoplasm"/>
    <property type="evidence" value="ECO:0007669"/>
    <property type="project" value="TreeGrafter"/>
</dbReference>
<sequence>MAASFARRVSRFFKRMGLVGYSKKRNIFGIHPLLISTFYILIALFLASLARKLINVVLGDTIFKRMLLEFIATLELCAACFELIVVADNWGVWAYALYLFLLTIWWGKSWDVASACPYSPIEDILDGMQDVSNAALLIFSQILGALVTFRYVQILWAMELVETHRSKAFEECVADLQVHMIAGAIIEATGTCLCRLTSKFLSSTETKFGNILDAFFATMMVVAAFNFSGGYFNPALATSLKLGCDGNTFVEHLVVYWLGATIGSVISVIIFRSSVVQNYLKSLKVKMD</sequence>
<dbReference type="Proteomes" id="UP000292052">
    <property type="component" value="Unassembled WGS sequence"/>
</dbReference>
<feature type="transmembrane region" description="Helical" evidence="8">
    <location>
        <begin position="134"/>
        <end position="156"/>
    </location>
</feature>
<protein>
    <recommendedName>
        <fullName evidence="8">Aquaporin</fullName>
    </recommendedName>
</protein>
<name>A0A482VBW1_ASBVE</name>
<feature type="transmembrane region" description="Helical" evidence="8">
    <location>
        <begin position="67"/>
        <end position="86"/>
    </location>
</feature>
<keyword evidence="5" id="KW-0677">Repeat</keyword>
<keyword evidence="4 8" id="KW-0812">Transmembrane</keyword>
<gene>
    <name evidence="9" type="ORF">BDFB_001354</name>
</gene>
<keyword evidence="10" id="KW-1185">Reference proteome</keyword>
<evidence type="ECO:0000256" key="2">
    <source>
        <dbReference type="ARBA" id="ARBA00005900"/>
    </source>
</evidence>
<evidence type="ECO:0000256" key="5">
    <source>
        <dbReference type="ARBA" id="ARBA00022737"/>
    </source>
</evidence>
<proteinExistence type="inferred from homology"/>
<dbReference type="PIRSF" id="PIRSF017529">
    <property type="entry name" value="Aquaporin_11/12"/>
    <property type="match status" value="1"/>
</dbReference>
<dbReference type="SUPFAM" id="SSF81338">
    <property type="entry name" value="Aquaporin-like"/>
    <property type="match status" value="1"/>
</dbReference>
<dbReference type="PRINTS" id="PR00783">
    <property type="entry name" value="MINTRINSICP"/>
</dbReference>
<feature type="transmembrane region" description="Helical" evidence="8">
    <location>
        <begin position="92"/>
        <end position="113"/>
    </location>
</feature>
<comment type="similarity">
    <text evidence="2">Belongs to the MIP/aquaporin (TC 1.A.8) family. AQP11/AQP12 subfamily.</text>
</comment>
<reference evidence="9 10" key="1">
    <citation type="submission" date="2017-03" db="EMBL/GenBank/DDBJ databases">
        <title>Genome of the blue death feigning beetle - Asbolus verrucosus.</title>
        <authorList>
            <person name="Rider S.D."/>
        </authorList>
    </citation>
    <scope>NUCLEOTIDE SEQUENCE [LARGE SCALE GENOMIC DNA]</scope>
    <source>
        <strain evidence="9">Butters</strain>
        <tissue evidence="9">Head and leg muscle</tissue>
    </source>
</reference>
<dbReference type="GO" id="GO:0015267">
    <property type="term" value="F:channel activity"/>
    <property type="evidence" value="ECO:0007669"/>
    <property type="project" value="InterPro"/>
</dbReference>
<dbReference type="OrthoDB" id="1580043at2759"/>
<dbReference type="PANTHER" id="PTHR21191:SF16">
    <property type="entry name" value="AQUAPORIN"/>
    <property type="match status" value="1"/>
</dbReference>
<evidence type="ECO:0000256" key="8">
    <source>
        <dbReference type="PIRNR" id="PIRNR017529"/>
    </source>
</evidence>
<feature type="transmembrane region" description="Helical" evidence="8">
    <location>
        <begin position="253"/>
        <end position="271"/>
    </location>
</feature>
<evidence type="ECO:0000256" key="3">
    <source>
        <dbReference type="ARBA" id="ARBA00022448"/>
    </source>
</evidence>
<evidence type="ECO:0000256" key="4">
    <source>
        <dbReference type="ARBA" id="ARBA00022692"/>
    </source>
</evidence>
<comment type="subcellular location">
    <subcellularLocation>
        <location evidence="1">Membrane</location>
        <topology evidence="1">Multi-pass membrane protein</topology>
    </subcellularLocation>
</comment>
<dbReference type="PANTHER" id="PTHR21191">
    <property type="entry name" value="AQUAPORIN"/>
    <property type="match status" value="1"/>
</dbReference>
<organism evidence="9 10">
    <name type="scientific">Asbolus verrucosus</name>
    <name type="common">Desert ironclad beetle</name>
    <dbReference type="NCBI Taxonomy" id="1661398"/>
    <lineage>
        <taxon>Eukaryota</taxon>
        <taxon>Metazoa</taxon>
        <taxon>Ecdysozoa</taxon>
        <taxon>Arthropoda</taxon>
        <taxon>Hexapoda</taxon>
        <taxon>Insecta</taxon>
        <taxon>Pterygota</taxon>
        <taxon>Neoptera</taxon>
        <taxon>Endopterygota</taxon>
        <taxon>Coleoptera</taxon>
        <taxon>Polyphaga</taxon>
        <taxon>Cucujiformia</taxon>
        <taxon>Tenebrionidae</taxon>
        <taxon>Pimeliinae</taxon>
        <taxon>Asbolus</taxon>
    </lineage>
</organism>
<feature type="transmembrane region" description="Helical" evidence="8">
    <location>
        <begin position="208"/>
        <end position="233"/>
    </location>
</feature>
<comment type="caution">
    <text evidence="9">The sequence shown here is derived from an EMBL/GenBank/DDBJ whole genome shotgun (WGS) entry which is preliminary data.</text>
</comment>